<dbReference type="EMBL" id="CP093349">
    <property type="protein sequence ID" value="WOH07719.1"/>
    <property type="molecule type" value="Genomic_DNA"/>
</dbReference>
<evidence type="ECO:0000313" key="5">
    <source>
        <dbReference type="Proteomes" id="UP000077755"/>
    </source>
</evidence>
<feature type="chain" id="PRO_5007853166" description="Cell wall protein" evidence="2">
    <location>
        <begin position="25"/>
        <end position="129"/>
    </location>
</feature>
<evidence type="ECO:0000313" key="4">
    <source>
        <dbReference type="EMBL" id="WOH07719.1"/>
    </source>
</evidence>
<dbReference type="OMA" id="MANRRDI"/>
<evidence type="ECO:0000256" key="1">
    <source>
        <dbReference type="SAM" id="MobiDB-lite"/>
    </source>
</evidence>
<protein>
    <recommendedName>
        <fullName evidence="6">Cell wall protein</fullName>
    </recommendedName>
</protein>
<feature type="region of interest" description="Disordered" evidence="1">
    <location>
        <begin position="74"/>
        <end position="107"/>
    </location>
</feature>
<feature type="signal peptide" evidence="2">
    <location>
        <begin position="1"/>
        <end position="24"/>
    </location>
</feature>
<dbReference type="OrthoDB" id="1291062at2759"/>
<keyword evidence="5" id="KW-1185">Reference proteome</keyword>
<dbReference type="PANTHER" id="PTHR36733:SF1">
    <property type="entry name" value="CELL WALL PROTEIN-RELATED"/>
    <property type="match status" value="1"/>
</dbReference>
<evidence type="ECO:0000313" key="3">
    <source>
        <dbReference type="EMBL" id="KZM86536.1"/>
    </source>
</evidence>
<reference evidence="4" key="2">
    <citation type="submission" date="2022-03" db="EMBL/GenBank/DDBJ databases">
        <title>Draft title - Genomic analysis of global carrot germplasm unveils the trajectory of domestication and the origin of high carotenoid orange carrot.</title>
        <authorList>
            <person name="Iorizzo M."/>
            <person name="Ellison S."/>
            <person name="Senalik D."/>
            <person name="Macko-Podgorni A."/>
            <person name="Grzebelus D."/>
            <person name="Bostan H."/>
            <person name="Rolling W."/>
            <person name="Curaba J."/>
            <person name="Simon P."/>
        </authorList>
    </citation>
    <scope>NUCLEOTIDE SEQUENCE</scope>
    <source>
        <tissue evidence="4">Leaf</tissue>
    </source>
</reference>
<dbReference type="AlphaFoldDB" id="A0A164SRP8"/>
<proteinExistence type="predicted"/>
<accession>A0A164SRP8</accession>
<evidence type="ECO:0000256" key="2">
    <source>
        <dbReference type="SAM" id="SignalP"/>
    </source>
</evidence>
<dbReference type="Proteomes" id="UP000077755">
    <property type="component" value="Chromosome 7"/>
</dbReference>
<dbReference type="InterPro" id="IPR034565">
    <property type="entry name" value="Put_cell_wall"/>
</dbReference>
<dbReference type="EMBL" id="LNRQ01000007">
    <property type="protein sequence ID" value="KZM86536.1"/>
    <property type="molecule type" value="Genomic_DNA"/>
</dbReference>
<gene>
    <name evidence="3" type="ORF">DCAR_023670</name>
    <name evidence="4" type="ORF">DCAR_0727152</name>
</gene>
<organism evidence="3">
    <name type="scientific">Daucus carota subsp. sativus</name>
    <name type="common">Carrot</name>
    <dbReference type="NCBI Taxonomy" id="79200"/>
    <lineage>
        <taxon>Eukaryota</taxon>
        <taxon>Viridiplantae</taxon>
        <taxon>Streptophyta</taxon>
        <taxon>Embryophyta</taxon>
        <taxon>Tracheophyta</taxon>
        <taxon>Spermatophyta</taxon>
        <taxon>Magnoliopsida</taxon>
        <taxon>eudicotyledons</taxon>
        <taxon>Gunneridae</taxon>
        <taxon>Pentapetalae</taxon>
        <taxon>asterids</taxon>
        <taxon>campanulids</taxon>
        <taxon>Apiales</taxon>
        <taxon>Apiaceae</taxon>
        <taxon>Apioideae</taxon>
        <taxon>Scandiceae</taxon>
        <taxon>Daucinae</taxon>
        <taxon>Daucus</taxon>
        <taxon>Daucus sect. Daucus</taxon>
    </lineage>
</organism>
<dbReference type="Gramene" id="KZM86536">
    <property type="protein sequence ID" value="KZM86536"/>
    <property type="gene ID" value="DCAR_023670"/>
</dbReference>
<name>A0A164SRP8_DAUCS</name>
<dbReference type="PANTHER" id="PTHR36733">
    <property type="entry name" value="CELL WALL PROTEIN-RELATED"/>
    <property type="match status" value="1"/>
</dbReference>
<sequence>MALKPYSILAFVVIVNIVFSSASAGRDMPKDADEKQPETFTQEGSVLIPGIGRVMVPPKKKCFHKGVKPFTYNPVTGTNTGHGVSIPTLPAPTTGGSVPSYIPGGHDTTVPNPGFEVPTGALPSPPARH</sequence>
<reference evidence="3" key="1">
    <citation type="journal article" date="2016" name="Nat. Genet.">
        <title>A high-quality carrot genome assembly provides new insights into carotenoid accumulation and asterid genome evolution.</title>
        <authorList>
            <person name="Iorizzo M."/>
            <person name="Ellison S."/>
            <person name="Senalik D."/>
            <person name="Zeng P."/>
            <person name="Satapoomin P."/>
            <person name="Huang J."/>
            <person name="Bowman M."/>
            <person name="Iovene M."/>
            <person name="Sanseverino W."/>
            <person name="Cavagnaro P."/>
            <person name="Yildiz M."/>
            <person name="Macko-Podgorni A."/>
            <person name="Moranska E."/>
            <person name="Grzebelus E."/>
            <person name="Grzebelus D."/>
            <person name="Ashrafi H."/>
            <person name="Zheng Z."/>
            <person name="Cheng S."/>
            <person name="Spooner D."/>
            <person name="Van Deynze A."/>
            <person name="Simon P."/>
        </authorList>
    </citation>
    <scope>NUCLEOTIDE SEQUENCE [LARGE SCALE GENOMIC DNA]</scope>
    <source>
        <tissue evidence="3">Leaf</tissue>
    </source>
</reference>
<evidence type="ECO:0008006" key="6">
    <source>
        <dbReference type="Google" id="ProtNLM"/>
    </source>
</evidence>
<keyword evidence="2" id="KW-0732">Signal</keyword>